<dbReference type="eggNOG" id="COG3350">
    <property type="taxonomic scope" value="Bacteria"/>
</dbReference>
<dbReference type="EMBL" id="CP003390">
    <property type="protein sequence ID" value="AFI84637.1"/>
    <property type="molecule type" value="Genomic_DNA"/>
</dbReference>
<reference evidence="1 2" key="1">
    <citation type="journal article" date="2012" name="J. Bacteriol.">
        <title>Complete genome sequences of Methylophaga sp. strain JAM1 and Methylophaga sp. strain JAM7.</title>
        <authorList>
            <person name="Villeneuve C."/>
            <person name="Martineau C."/>
            <person name="Mauffrey F."/>
            <person name="Villemur R."/>
        </authorList>
    </citation>
    <scope>NUCLEOTIDE SEQUENCE [LARGE SCALE GENOMIC DNA]</scope>
    <source>
        <strain evidence="1 2">JAM1</strain>
    </source>
</reference>
<dbReference type="AlphaFoldDB" id="I1XJR8"/>
<proteinExistence type="predicted"/>
<dbReference type="HOGENOM" id="CLU_2585651_0_0_6"/>
<organism evidence="1 2">
    <name type="scientific">Methylophaga nitratireducenticrescens</name>
    <dbReference type="NCBI Taxonomy" id="754476"/>
    <lineage>
        <taxon>Bacteria</taxon>
        <taxon>Pseudomonadati</taxon>
        <taxon>Pseudomonadota</taxon>
        <taxon>Gammaproteobacteria</taxon>
        <taxon>Thiotrichales</taxon>
        <taxon>Piscirickettsiaceae</taxon>
        <taxon>Methylophaga</taxon>
    </lineage>
</organism>
<evidence type="ECO:0000313" key="1">
    <source>
        <dbReference type="EMBL" id="AFI84637.1"/>
    </source>
</evidence>
<protein>
    <submittedName>
        <fullName evidence="1">Uncharacterized protein</fullName>
    </submittedName>
</protein>
<gene>
    <name evidence="1" type="ordered locus">Q7A_1819</name>
</gene>
<reference evidence="1 2" key="2">
    <citation type="journal article" date="2013" name="Int. J. Syst. Evol. Microbiol.">
        <title>Methylophaga nitratireducenticrescens sp. nov. and Methylophaga frappieri sp. nov., isolated from the biofilm of the methanol-fed denitrification system treating the seawater at the Montreal Biodome.</title>
        <authorList>
            <person name="Villeneuve C."/>
            <person name="Martineau C."/>
            <person name="Mauffrey F."/>
            <person name="Villemur R."/>
        </authorList>
    </citation>
    <scope>NUCLEOTIDE SEQUENCE [LARGE SCALE GENOMIC DNA]</scope>
    <source>
        <strain evidence="1 2">JAM1</strain>
    </source>
</reference>
<name>I1XJR8_METNJ</name>
<accession>I1XJR8</accession>
<dbReference type="Proteomes" id="UP000009144">
    <property type="component" value="Chromosome"/>
</dbReference>
<keyword evidence="2" id="KW-1185">Reference proteome</keyword>
<sequence>MINGLNSLMGVTQAKINQKVLEIEYDLVQISLDEIEHYILASGVDMEQSWLDKVHDALLHLSEEGELGNLGHPYKDDSSH</sequence>
<dbReference type="PATRIC" id="fig|754476.3.peg.1799"/>
<evidence type="ECO:0000313" key="2">
    <source>
        <dbReference type="Proteomes" id="UP000009144"/>
    </source>
</evidence>